<evidence type="ECO:0000313" key="2">
    <source>
        <dbReference type="Proteomes" id="UP000826212"/>
    </source>
</evidence>
<sequence>MKQIAIFASGKGTNTKNIIKHFKQSKEVHVRIILSNNTDAGVLYIAKDEQIESIVVNRKDFNDTEHIIALLKNRKIDLIVLAGFLVMIPPSLVNSFSIINIHPSLLPKYGGKGMYGSHVHEAVIQNNEKISGITIHRVNEQYDKGEILLQKEILLDKNETPESLQQKIHHLEHHFYPQIIESVLSLK</sequence>
<reference evidence="1" key="1">
    <citation type="submission" date="2021-08" db="EMBL/GenBank/DDBJ databases">
        <title>Novel anaerobic bacterium isolated from sea squirt in East Sea, Republic of Korea.</title>
        <authorList>
            <person name="Nguyen T.H."/>
            <person name="Li Z."/>
            <person name="Lee Y.-J."/>
            <person name="Ko J."/>
            <person name="Kim S.-G."/>
        </authorList>
    </citation>
    <scope>NUCLEOTIDE SEQUENCE</scope>
    <source>
        <strain evidence="1">KCTC 25031</strain>
    </source>
</reference>
<dbReference type="EC" id="2.1.2.2" evidence="1"/>
<organism evidence="1 2">
    <name type="scientific">Halosquirtibacter laminarini</name>
    <dbReference type="NCBI Taxonomy" id="3374600"/>
    <lineage>
        <taxon>Bacteria</taxon>
        <taxon>Pseudomonadati</taxon>
        <taxon>Bacteroidota</taxon>
        <taxon>Bacteroidia</taxon>
        <taxon>Marinilabiliales</taxon>
        <taxon>Prolixibacteraceae</taxon>
        <taxon>Halosquirtibacter</taxon>
    </lineage>
</organism>
<dbReference type="EMBL" id="CP081303">
    <property type="protein sequence ID" value="QZE14238.1"/>
    <property type="molecule type" value="Genomic_DNA"/>
</dbReference>
<keyword evidence="1" id="KW-0808">Transferase</keyword>
<proteinExistence type="predicted"/>
<dbReference type="Proteomes" id="UP000826212">
    <property type="component" value="Chromosome"/>
</dbReference>
<accession>A0AC61NF65</accession>
<gene>
    <name evidence="1" type="primary">purN</name>
    <name evidence="1" type="ORF">K4L44_17265</name>
</gene>
<protein>
    <submittedName>
        <fullName evidence="1">Phosphoribosylglycinamide formyltransferase</fullName>
        <ecNumber evidence="1">2.1.2.2</ecNumber>
    </submittedName>
</protein>
<name>A0AC61NF65_9BACT</name>
<evidence type="ECO:0000313" key="1">
    <source>
        <dbReference type="EMBL" id="QZE14238.1"/>
    </source>
</evidence>
<keyword evidence="2" id="KW-1185">Reference proteome</keyword>